<dbReference type="Proteomes" id="UP000076796">
    <property type="component" value="Unassembled WGS sequence"/>
</dbReference>
<reference evidence="1" key="1">
    <citation type="journal article" date="2016" name="Genome Announc.">
        <title>Draft genomes of two strains of Paenibacillus glucanolyticus with capability to degrade lignocellulose.</title>
        <authorList>
            <person name="Mathews S.L."/>
            <person name="Pawlak J."/>
            <person name="Grunden A.M."/>
        </authorList>
    </citation>
    <scope>NUCLEOTIDE SEQUENCE [LARGE SCALE GENOMIC DNA]</scope>
    <source>
        <strain evidence="1">SLM1</strain>
    </source>
</reference>
<organism evidence="1 2">
    <name type="scientific">Paenibacillus glucanolyticus</name>
    <dbReference type="NCBI Taxonomy" id="59843"/>
    <lineage>
        <taxon>Bacteria</taxon>
        <taxon>Bacillati</taxon>
        <taxon>Bacillota</taxon>
        <taxon>Bacilli</taxon>
        <taxon>Bacillales</taxon>
        <taxon>Paenibacillaceae</taxon>
        <taxon>Paenibacillus</taxon>
    </lineage>
</organism>
<gene>
    <name evidence="1" type="ORF">AWU65_03445</name>
</gene>
<evidence type="ECO:0000313" key="2">
    <source>
        <dbReference type="Proteomes" id="UP000076796"/>
    </source>
</evidence>
<evidence type="ECO:0000313" key="1">
    <source>
        <dbReference type="EMBL" id="KZS45049.1"/>
    </source>
</evidence>
<keyword evidence="2" id="KW-1185">Reference proteome</keyword>
<sequence>MTVIRDLRETMLCSTCGEIVIDFTKKYGYHLLESQDDCHEQTHDGIESLDCEGCDRDIEEEEVYFILSVDDTTLNDIADKVGENISGCSYCEGEERAYFVHAFNDDPFDPSSRMEEPEGMSVESYLFDQDVPEELHSLMTKHLECKCGRGRDGYRPDDITGGVFSPSDEIYTKNDVVDFWGYDYETFSDFSAKYGENIEVDDLINFKKYLSKYPMLALKHPTGRAIYSTLEKHYTAKEYHVLSPEIGTLYRGRTRKRDNSNVFTDKDMWSPPAGLPQHGRYNCIGVPVLYVCDNVDAVPYEIHPTHDDVIDIGEFQILEDELHLFDLGSFDPYFQGFFNEENEETKILKQAYLLPNFIGTCCSAIGYHGVKYEGVHRNRFSYTNFALFNITPGKDIKVNEVISYSPQFTITMEKIPLASSLKPLEVF</sequence>
<name>A0A163GMP1_9BACL</name>
<dbReference type="RefSeq" id="WP_063477554.1">
    <property type="nucleotide sequence ID" value="NZ_JBCMWP010000019.1"/>
</dbReference>
<protein>
    <submittedName>
        <fullName evidence="1">Uncharacterized protein</fullName>
    </submittedName>
</protein>
<proteinExistence type="predicted"/>
<dbReference type="AlphaFoldDB" id="A0A163GMP1"/>
<dbReference type="EMBL" id="LWMH01000001">
    <property type="protein sequence ID" value="KZS45049.1"/>
    <property type="molecule type" value="Genomic_DNA"/>
</dbReference>
<accession>A0A163GMP1</accession>
<comment type="caution">
    <text evidence="1">The sequence shown here is derived from an EMBL/GenBank/DDBJ whole genome shotgun (WGS) entry which is preliminary data.</text>
</comment>
<dbReference type="OrthoDB" id="2794062at2"/>